<dbReference type="PANTHER" id="PTHR36960:SF1">
    <property type="entry name" value="SI:DKEY-32E6.3"/>
    <property type="match status" value="1"/>
</dbReference>
<dbReference type="STRING" id="431595.K3WBH3"/>
<protein>
    <submittedName>
        <fullName evidence="2">Uncharacterized protein</fullName>
    </submittedName>
</protein>
<sequence length="444" mass="49773">MAQQEPHFILYVDVNKTVIMHDPVQGKGLHHILNDLLTERALGRVVDDDSAQGEKQWAWNGRSVVHASPGATTQTIRDGSSHDDDSVHDLDAQLVSYGRFLRAKYPMSEDPVVAKQHKKMRKVFRQDFTQPGNAGEGLAAEHAALLAKLRLPTAPSSVSNGHIVGQNDKLSAATFAAAGLDDAEYLFIVPSFFRFVQYLHARGSHFNLIFRTYGDDLARIAQEFNCFCEGKHPFFPLTEDQLMDGSHGGVDRRMHLQPEPAAPGAEASSSSARFGTFFRTDSCTALVLGTFEQPRGRDASLSFYDAQADKLQIVLGLSAIHEFLTHTWQSTQSTLAIRDFYPFWFSNCEDARTGKLMTMDPEDRSVHVLFFDDNILPQEPHIVDARDVRNGNVLDFDNVTKGTHLMRVEPLNAIQNANFFIECFHASLEKRKQKQLQKEALELM</sequence>
<dbReference type="VEuPathDB" id="FungiDB:PYU1_G002311"/>
<dbReference type="HOGENOM" id="CLU_058735_1_0_1"/>
<organism evidence="2 3">
    <name type="scientific">Globisporangium ultimum (strain ATCC 200006 / CBS 805.95 / DAOM BR144)</name>
    <name type="common">Pythium ultimum</name>
    <dbReference type="NCBI Taxonomy" id="431595"/>
    <lineage>
        <taxon>Eukaryota</taxon>
        <taxon>Sar</taxon>
        <taxon>Stramenopiles</taxon>
        <taxon>Oomycota</taxon>
        <taxon>Peronosporomycetes</taxon>
        <taxon>Pythiales</taxon>
        <taxon>Pythiaceae</taxon>
        <taxon>Globisporangium</taxon>
    </lineage>
</organism>
<keyword evidence="3" id="KW-1185">Reference proteome</keyword>
<dbReference type="OMA" id="METKHVL"/>
<reference evidence="2" key="3">
    <citation type="submission" date="2014-11" db="UniProtKB">
        <authorList>
            <consortium name="EnsemblProtists"/>
        </authorList>
    </citation>
    <scope>IDENTIFICATION</scope>
    <source>
        <strain evidence="2">DAOM BR144</strain>
    </source>
</reference>
<dbReference type="AlphaFoldDB" id="K3WBH3"/>
<name>K3WBH3_GLOUD</name>
<dbReference type="PANTHER" id="PTHR36960">
    <property type="entry name" value="SI:DKEY-32E6.3"/>
    <property type="match status" value="1"/>
</dbReference>
<dbReference type="eggNOG" id="ENOG502QR8K">
    <property type="taxonomic scope" value="Eukaryota"/>
</dbReference>
<accession>K3WBH3</accession>
<reference evidence="3" key="2">
    <citation type="submission" date="2010-04" db="EMBL/GenBank/DDBJ databases">
        <authorList>
            <person name="Buell R."/>
            <person name="Hamilton J."/>
            <person name="Hostetler J."/>
        </authorList>
    </citation>
    <scope>NUCLEOTIDE SEQUENCE [LARGE SCALE GENOMIC DNA]</scope>
    <source>
        <strain evidence="3">DAOM:BR144</strain>
    </source>
</reference>
<feature type="compositionally biased region" description="Low complexity" evidence="1">
    <location>
        <begin position="258"/>
        <end position="268"/>
    </location>
</feature>
<dbReference type="InParanoid" id="K3WBH3"/>
<dbReference type="Proteomes" id="UP000019132">
    <property type="component" value="Unassembled WGS sequence"/>
</dbReference>
<dbReference type="EnsemblProtists" id="PYU1_T002314">
    <property type="protein sequence ID" value="PYU1_T002314"/>
    <property type="gene ID" value="PYU1_G002311"/>
</dbReference>
<evidence type="ECO:0000256" key="1">
    <source>
        <dbReference type="SAM" id="MobiDB-lite"/>
    </source>
</evidence>
<evidence type="ECO:0000313" key="2">
    <source>
        <dbReference type="EnsemblProtists" id="PYU1_T002314"/>
    </source>
</evidence>
<feature type="region of interest" description="Disordered" evidence="1">
    <location>
        <begin position="249"/>
        <end position="268"/>
    </location>
</feature>
<proteinExistence type="predicted"/>
<reference evidence="3" key="1">
    <citation type="journal article" date="2010" name="Genome Biol.">
        <title>Genome sequence of the necrotrophic plant pathogen Pythium ultimum reveals original pathogenicity mechanisms and effector repertoire.</title>
        <authorList>
            <person name="Levesque C.A."/>
            <person name="Brouwer H."/>
            <person name="Cano L."/>
            <person name="Hamilton J.P."/>
            <person name="Holt C."/>
            <person name="Huitema E."/>
            <person name="Raffaele S."/>
            <person name="Robideau G.P."/>
            <person name="Thines M."/>
            <person name="Win J."/>
            <person name="Zerillo M.M."/>
            <person name="Beakes G.W."/>
            <person name="Boore J.L."/>
            <person name="Busam D."/>
            <person name="Dumas B."/>
            <person name="Ferriera S."/>
            <person name="Fuerstenberg S.I."/>
            <person name="Gachon C.M."/>
            <person name="Gaulin E."/>
            <person name="Govers F."/>
            <person name="Grenville-Briggs L."/>
            <person name="Horner N."/>
            <person name="Hostetler J."/>
            <person name="Jiang R.H."/>
            <person name="Johnson J."/>
            <person name="Krajaejun T."/>
            <person name="Lin H."/>
            <person name="Meijer H.J."/>
            <person name="Moore B."/>
            <person name="Morris P."/>
            <person name="Phuntmart V."/>
            <person name="Puiu D."/>
            <person name="Shetty J."/>
            <person name="Stajich J.E."/>
            <person name="Tripathy S."/>
            <person name="Wawra S."/>
            <person name="van West P."/>
            <person name="Whitty B.R."/>
            <person name="Coutinho P.M."/>
            <person name="Henrissat B."/>
            <person name="Martin F."/>
            <person name="Thomas P.D."/>
            <person name="Tyler B.M."/>
            <person name="De Vries R.P."/>
            <person name="Kamoun S."/>
            <person name="Yandell M."/>
            <person name="Tisserat N."/>
            <person name="Buell C.R."/>
        </authorList>
    </citation>
    <scope>NUCLEOTIDE SEQUENCE</scope>
    <source>
        <strain evidence="3">DAOM:BR144</strain>
    </source>
</reference>
<evidence type="ECO:0000313" key="3">
    <source>
        <dbReference type="Proteomes" id="UP000019132"/>
    </source>
</evidence>